<gene>
    <name evidence="2" type="ORF">R3P38DRAFT_2505441</name>
</gene>
<evidence type="ECO:0000256" key="1">
    <source>
        <dbReference type="SAM" id="MobiDB-lite"/>
    </source>
</evidence>
<accession>A0AAW0DCE8</accession>
<protein>
    <submittedName>
        <fullName evidence="2">Uncharacterized protein</fullName>
    </submittedName>
</protein>
<proteinExistence type="predicted"/>
<feature type="region of interest" description="Disordered" evidence="1">
    <location>
        <begin position="332"/>
        <end position="357"/>
    </location>
</feature>
<dbReference type="AlphaFoldDB" id="A0AAW0DCE8"/>
<feature type="region of interest" description="Disordered" evidence="1">
    <location>
        <begin position="430"/>
        <end position="454"/>
    </location>
</feature>
<reference evidence="2 3" key="1">
    <citation type="journal article" date="2024" name="J Genomics">
        <title>Draft genome sequencing and assembly of Favolaschia claudopus CIRM-BRFM 2984 isolated from oak limbs.</title>
        <authorList>
            <person name="Navarro D."/>
            <person name="Drula E."/>
            <person name="Chaduli D."/>
            <person name="Cazenave R."/>
            <person name="Ahrendt S."/>
            <person name="Wang J."/>
            <person name="Lipzen A."/>
            <person name="Daum C."/>
            <person name="Barry K."/>
            <person name="Grigoriev I.V."/>
            <person name="Favel A."/>
            <person name="Rosso M.N."/>
            <person name="Martin F."/>
        </authorList>
    </citation>
    <scope>NUCLEOTIDE SEQUENCE [LARGE SCALE GENOMIC DNA]</scope>
    <source>
        <strain evidence="2 3">CIRM-BRFM 2984</strain>
    </source>
</reference>
<feature type="compositionally biased region" description="Acidic residues" evidence="1">
    <location>
        <begin position="432"/>
        <end position="448"/>
    </location>
</feature>
<organism evidence="2 3">
    <name type="scientific">Favolaschia claudopus</name>
    <dbReference type="NCBI Taxonomy" id="2862362"/>
    <lineage>
        <taxon>Eukaryota</taxon>
        <taxon>Fungi</taxon>
        <taxon>Dikarya</taxon>
        <taxon>Basidiomycota</taxon>
        <taxon>Agaricomycotina</taxon>
        <taxon>Agaricomycetes</taxon>
        <taxon>Agaricomycetidae</taxon>
        <taxon>Agaricales</taxon>
        <taxon>Marasmiineae</taxon>
        <taxon>Mycenaceae</taxon>
        <taxon>Favolaschia</taxon>
    </lineage>
</organism>
<dbReference type="PANTHER" id="PTHR38887">
    <property type="entry name" value="CHROMOSOME 21, WHOLE GENOME SHOTGUN SEQUENCE"/>
    <property type="match status" value="1"/>
</dbReference>
<dbReference type="Proteomes" id="UP001362999">
    <property type="component" value="Unassembled WGS sequence"/>
</dbReference>
<feature type="region of interest" description="Disordered" evidence="1">
    <location>
        <begin position="292"/>
        <end position="318"/>
    </location>
</feature>
<keyword evidence="3" id="KW-1185">Reference proteome</keyword>
<sequence length="454" mass="50280">MPSPQPSSGGGIELVRDAELLIASFLPSSPVPTAQGIPQPFCLPQIATSFDSPFARGYSPVLQNSVGISQEQLLSFVDGLNLAMTASPPLRVVNLVGNVIGFIPIHWAMIASVVIQTAAQTSMHVLSKTLTDRYLRAANQRLFKPKGLVVRICTTAAMQQLVMHSGTGEGPSTLNKIGRGVSSILLRAPLPLTHRIIRSISDKPPKVPASISTAGDGQKMPLATQRRLASLEGHAMTLNLNMPPPAKPQGIMDTMGSWTVKLDSWSAGRKENKVEQRRREFERVDSQLRRLGIDPQGGRTPPIAGPSTGYGPQQPVGYDEWSVMGRRERKQLRRERRQLRRAAKRARKRERRGPGLIGSLVGQKETRLERQVENADLLEHWATEKVLWIVIMNAELDKEIQDIELADSMQNEERVDDKTWRAEIIKEKEILEESDSDTDSDSDDEDVYGGDHKH</sequence>
<name>A0AAW0DCE8_9AGAR</name>
<comment type="caution">
    <text evidence="2">The sequence shown here is derived from an EMBL/GenBank/DDBJ whole genome shotgun (WGS) entry which is preliminary data.</text>
</comment>
<evidence type="ECO:0000313" key="2">
    <source>
        <dbReference type="EMBL" id="KAK7048548.1"/>
    </source>
</evidence>
<dbReference type="EMBL" id="JAWWNJ010000009">
    <property type="protein sequence ID" value="KAK7048548.1"/>
    <property type="molecule type" value="Genomic_DNA"/>
</dbReference>
<feature type="compositionally biased region" description="Basic residues" evidence="1">
    <location>
        <begin position="332"/>
        <end position="351"/>
    </location>
</feature>
<dbReference type="PANTHER" id="PTHR38887:SF1">
    <property type="entry name" value="RAS MODIFICATION PROTEIN ERF4"/>
    <property type="match status" value="1"/>
</dbReference>
<dbReference type="InterPro" id="IPR053221">
    <property type="entry name" value="Burnettramic_acid_biosynth"/>
</dbReference>
<evidence type="ECO:0000313" key="3">
    <source>
        <dbReference type="Proteomes" id="UP001362999"/>
    </source>
</evidence>